<dbReference type="Gene3D" id="3.40.710.10">
    <property type="entry name" value="DD-peptidase/beta-lactamase superfamily"/>
    <property type="match status" value="1"/>
</dbReference>
<dbReference type="Gene3D" id="3.30.10.20">
    <property type="match status" value="1"/>
</dbReference>
<proteinExistence type="predicted"/>
<keyword evidence="3" id="KW-0328">Glycosyltransferase</keyword>
<dbReference type="GO" id="GO:0006508">
    <property type="term" value="P:proteolysis"/>
    <property type="evidence" value="ECO:0007669"/>
    <property type="project" value="UniProtKB-KW"/>
</dbReference>
<keyword evidence="5" id="KW-0378">Hydrolase</keyword>
<dbReference type="GO" id="GO:0009252">
    <property type="term" value="P:peptidoglycan biosynthetic process"/>
    <property type="evidence" value="ECO:0007669"/>
    <property type="project" value="TreeGrafter"/>
</dbReference>
<dbReference type="PROSITE" id="PS51178">
    <property type="entry name" value="PASTA"/>
    <property type="match status" value="1"/>
</dbReference>
<feature type="region of interest" description="Disordered" evidence="9">
    <location>
        <begin position="775"/>
        <end position="832"/>
    </location>
</feature>
<dbReference type="EMBL" id="PZPL01000001">
    <property type="protein sequence ID" value="PTL74452.1"/>
    <property type="molecule type" value="Genomic_DNA"/>
</dbReference>
<dbReference type="InterPro" id="IPR036950">
    <property type="entry name" value="PBP_transglycosylase"/>
</dbReference>
<accession>A0A2T4UY38</accession>
<keyword evidence="13" id="KW-1185">Reference proteome</keyword>
<gene>
    <name evidence="12" type="ORF">C1I63_17575</name>
</gene>
<dbReference type="PANTHER" id="PTHR32282:SF33">
    <property type="entry name" value="PEPTIDOGLYCAN GLYCOSYLTRANSFERASE"/>
    <property type="match status" value="1"/>
</dbReference>
<sequence length="832" mass="87144">MALLECGAHRREAVRAGVRRVRCGRGDYADSMSGAGGTRVVKSIGGAVGGLIGVVAMSVIAGILVAASITPAIALGGMAANNGVQMFDNLPEYLEIGTLAEKSNIYAKDASGADVLLASFYAQNRVEVGWDDISPFVKDAVVASEDPRFYEHGGIDLLGTVRAAATTAMGGRVQGGSSITQQYVKNVLVQKAEALSDPIERDAAYREATETTPERKVAEMRLAIGLEKEYPKNDILLGYLNIALFGGTVYGIEAAANYYFGTSARDLTLAQSAALIAIVNNPEKFRFDRPDDPANLAVEGYPETLNRRNYILVQMDKESKVTPEQIAEAAGTPIAPVVTEPSTGCQTAGIAAFFCDYVTWVIKNDDAFGASRDERDATFKRGGYQIYTTLDSELQQAAVSATDAWVPKSMGSINIGSSSVSVEVGTGRILAMTQNKDYSNDPDVAGPNYTSVNYSTDFGYGGSSGFQVGSTYKVFTLAEWLQEGRSLGESVDGVRRAYTTFRDSCEPDGIYYGESWDPKNDEGGNGGVYSVLDATKGSINTGFAAMAEQLDLCGIRNTALAMGVHRADGTELQKFAPTILGTNEIAPLTMATAFAGFANKGTVCTPIAIDRIVDRTGADVAPPASECTQGMSEAVAATADYALQQVMTGGTGRASATGTGVPHIGKTGTTDNAVHTWMVGASTEVATATWVGNVVGKTSMRGLRLNGVNAGQVRHQIWPRIMRVADAKYGGSAFPSPQRSLVEAPQEAVPEVTGQSPAAASERLRQLGFRVSVDPVRVPSDRPAGTVAQTSPPAGSRIARGSAVVLQVSAGPATPPPSPAPPSPGTAPPAGG</sequence>
<feature type="domain" description="PASTA" evidence="11">
    <location>
        <begin position="743"/>
        <end position="810"/>
    </location>
</feature>
<dbReference type="SUPFAM" id="SSF56601">
    <property type="entry name" value="beta-lactamase/transpeptidase-like"/>
    <property type="match status" value="1"/>
</dbReference>
<evidence type="ECO:0000256" key="2">
    <source>
        <dbReference type="ARBA" id="ARBA00022670"/>
    </source>
</evidence>
<feature type="transmembrane region" description="Helical" evidence="10">
    <location>
        <begin position="48"/>
        <end position="69"/>
    </location>
</feature>
<keyword evidence="4" id="KW-0808">Transferase</keyword>
<dbReference type="GO" id="GO:0008658">
    <property type="term" value="F:penicillin binding"/>
    <property type="evidence" value="ECO:0007669"/>
    <property type="project" value="InterPro"/>
</dbReference>
<dbReference type="GO" id="GO:0030288">
    <property type="term" value="C:outer membrane-bounded periplasmic space"/>
    <property type="evidence" value="ECO:0007669"/>
    <property type="project" value="TreeGrafter"/>
</dbReference>
<keyword evidence="1" id="KW-0121">Carboxypeptidase</keyword>
<dbReference type="CDD" id="cd06577">
    <property type="entry name" value="PASTA_pknB"/>
    <property type="match status" value="1"/>
</dbReference>
<dbReference type="AlphaFoldDB" id="A0A2T4UY38"/>
<comment type="catalytic activity">
    <reaction evidence="8">
        <text>[GlcNAc-(1-&gt;4)-Mur2Ac(oyl-L-Ala-gamma-D-Glu-L-Lys-D-Ala-D-Ala)](n)-di-trans,octa-cis-undecaprenyl diphosphate + beta-D-GlcNAc-(1-&gt;4)-Mur2Ac(oyl-L-Ala-gamma-D-Glu-L-Lys-D-Ala-D-Ala)-di-trans,octa-cis-undecaprenyl diphosphate = [GlcNAc-(1-&gt;4)-Mur2Ac(oyl-L-Ala-gamma-D-Glu-L-Lys-D-Ala-D-Ala)](n+1)-di-trans,octa-cis-undecaprenyl diphosphate + di-trans,octa-cis-undecaprenyl diphosphate + H(+)</text>
        <dbReference type="Rhea" id="RHEA:23708"/>
        <dbReference type="Rhea" id="RHEA-COMP:9602"/>
        <dbReference type="Rhea" id="RHEA-COMP:9603"/>
        <dbReference type="ChEBI" id="CHEBI:15378"/>
        <dbReference type="ChEBI" id="CHEBI:58405"/>
        <dbReference type="ChEBI" id="CHEBI:60033"/>
        <dbReference type="ChEBI" id="CHEBI:78435"/>
        <dbReference type="EC" id="2.4.99.28"/>
    </reaction>
</comment>
<keyword evidence="10" id="KW-1133">Transmembrane helix</keyword>
<evidence type="ECO:0000256" key="7">
    <source>
        <dbReference type="ARBA" id="ARBA00034000"/>
    </source>
</evidence>
<evidence type="ECO:0000256" key="8">
    <source>
        <dbReference type="ARBA" id="ARBA00049902"/>
    </source>
</evidence>
<evidence type="ECO:0000256" key="10">
    <source>
        <dbReference type="SAM" id="Phobius"/>
    </source>
</evidence>
<dbReference type="PANTHER" id="PTHR32282">
    <property type="entry name" value="BINDING PROTEIN TRANSPEPTIDASE, PUTATIVE-RELATED"/>
    <property type="match status" value="1"/>
</dbReference>
<evidence type="ECO:0000256" key="1">
    <source>
        <dbReference type="ARBA" id="ARBA00022645"/>
    </source>
</evidence>
<keyword evidence="2" id="KW-0645">Protease</keyword>
<dbReference type="InterPro" id="IPR005543">
    <property type="entry name" value="PASTA_dom"/>
</dbReference>
<keyword evidence="10" id="KW-0812">Transmembrane</keyword>
<dbReference type="Pfam" id="PF03793">
    <property type="entry name" value="PASTA"/>
    <property type="match status" value="1"/>
</dbReference>
<evidence type="ECO:0000256" key="3">
    <source>
        <dbReference type="ARBA" id="ARBA00022676"/>
    </source>
</evidence>
<dbReference type="SUPFAM" id="SSF53955">
    <property type="entry name" value="Lysozyme-like"/>
    <property type="match status" value="1"/>
</dbReference>
<organism evidence="12 13">
    <name type="scientific">Rathayibacter caricis DSM 15933</name>
    <dbReference type="NCBI Taxonomy" id="1328867"/>
    <lineage>
        <taxon>Bacteria</taxon>
        <taxon>Bacillati</taxon>
        <taxon>Actinomycetota</taxon>
        <taxon>Actinomycetes</taxon>
        <taxon>Micrococcales</taxon>
        <taxon>Microbacteriaceae</taxon>
        <taxon>Rathayibacter</taxon>
    </lineage>
</organism>
<feature type="compositionally biased region" description="Pro residues" evidence="9">
    <location>
        <begin position="813"/>
        <end position="832"/>
    </location>
</feature>
<keyword evidence="6" id="KW-0511">Multifunctional enzyme</keyword>
<evidence type="ECO:0000256" key="4">
    <source>
        <dbReference type="ARBA" id="ARBA00022679"/>
    </source>
</evidence>
<evidence type="ECO:0000256" key="6">
    <source>
        <dbReference type="ARBA" id="ARBA00023268"/>
    </source>
</evidence>
<dbReference type="InterPro" id="IPR012338">
    <property type="entry name" value="Beta-lactam/transpept-like"/>
</dbReference>
<protein>
    <submittedName>
        <fullName evidence="12">Penicillin-binding protein</fullName>
    </submittedName>
</protein>
<dbReference type="Proteomes" id="UP000241085">
    <property type="component" value="Unassembled WGS sequence"/>
</dbReference>
<dbReference type="GO" id="GO:0008955">
    <property type="term" value="F:peptidoglycan glycosyltransferase activity"/>
    <property type="evidence" value="ECO:0007669"/>
    <property type="project" value="UniProtKB-EC"/>
</dbReference>
<comment type="caution">
    <text evidence="12">The sequence shown here is derived from an EMBL/GenBank/DDBJ whole genome shotgun (WGS) entry which is preliminary data.</text>
</comment>
<evidence type="ECO:0000313" key="13">
    <source>
        <dbReference type="Proteomes" id="UP000241085"/>
    </source>
</evidence>
<dbReference type="Pfam" id="PF00912">
    <property type="entry name" value="Transgly"/>
    <property type="match status" value="1"/>
</dbReference>
<comment type="catalytic activity">
    <reaction evidence="7">
        <text>Preferential cleavage: (Ac)2-L-Lys-D-Ala-|-D-Ala. Also transpeptidation of peptidyl-alanyl moieties that are N-acyl substituents of D-alanine.</text>
        <dbReference type="EC" id="3.4.16.4"/>
    </reaction>
</comment>
<evidence type="ECO:0000313" key="12">
    <source>
        <dbReference type="EMBL" id="PTL74452.1"/>
    </source>
</evidence>
<evidence type="ECO:0000256" key="9">
    <source>
        <dbReference type="SAM" id="MobiDB-lite"/>
    </source>
</evidence>
<keyword evidence="10" id="KW-0472">Membrane</keyword>
<dbReference type="InterPro" id="IPR050396">
    <property type="entry name" value="Glycosyltr_51/Transpeptidase"/>
</dbReference>
<dbReference type="InterPro" id="IPR023346">
    <property type="entry name" value="Lysozyme-like_dom_sf"/>
</dbReference>
<dbReference type="InterPro" id="IPR001460">
    <property type="entry name" value="PCN-bd_Tpept"/>
</dbReference>
<reference evidence="12 13" key="1">
    <citation type="submission" date="2018-03" db="EMBL/GenBank/DDBJ databases">
        <title>Bacteriophage NCPPB3778 and a type I-E CRISPR drive the evolution of the US Biological Select Agent, Rathayibacter toxicus.</title>
        <authorList>
            <person name="Davis E.W.II."/>
            <person name="Tabima J.F."/>
            <person name="Weisberg A.J."/>
            <person name="Dantas Lopes L."/>
            <person name="Wiseman M.S."/>
            <person name="Wiseman M.S."/>
            <person name="Pupko T."/>
            <person name="Belcher M.S."/>
            <person name="Sechler A.J."/>
            <person name="Tancos M.A."/>
            <person name="Schroeder B.K."/>
            <person name="Murray T.D."/>
            <person name="Luster D.G."/>
            <person name="Schneider W.L."/>
            <person name="Rogers E."/>
            <person name="Andreote F.D."/>
            <person name="Grunwald N.J."/>
            <person name="Putnam M.L."/>
            <person name="Chang J.H."/>
        </authorList>
    </citation>
    <scope>NUCLEOTIDE SEQUENCE [LARGE SCALE GENOMIC DNA]</scope>
    <source>
        <strain evidence="12 13">DSM 15933</strain>
    </source>
</reference>
<evidence type="ECO:0000259" key="11">
    <source>
        <dbReference type="PROSITE" id="PS51178"/>
    </source>
</evidence>
<name>A0A2T4UY38_9MICO</name>
<dbReference type="Pfam" id="PF00905">
    <property type="entry name" value="Transpeptidase"/>
    <property type="match status" value="1"/>
</dbReference>
<dbReference type="Gene3D" id="1.10.3810.10">
    <property type="entry name" value="Biosynthetic peptidoglycan transglycosylase-like"/>
    <property type="match status" value="1"/>
</dbReference>
<dbReference type="GO" id="GO:0009002">
    <property type="term" value="F:serine-type D-Ala-D-Ala carboxypeptidase activity"/>
    <property type="evidence" value="ECO:0007669"/>
    <property type="project" value="UniProtKB-EC"/>
</dbReference>
<dbReference type="SMART" id="SM00740">
    <property type="entry name" value="PASTA"/>
    <property type="match status" value="1"/>
</dbReference>
<dbReference type="InterPro" id="IPR001264">
    <property type="entry name" value="Glyco_trans_51"/>
</dbReference>
<evidence type="ECO:0000256" key="5">
    <source>
        <dbReference type="ARBA" id="ARBA00022801"/>
    </source>
</evidence>